<dbReference type="SUPFAM" id="SSF49562">
    <property type="entry name" value="C2 domain (Calcium/lipid-binding domain, CaLB)"/>
    <property type="match status" value="2"/>
</dbReference>
<dbReference type="EMBL" id="JAAWVQ010106219">
    <property type="protein sequence ID" value="MBN3281187.1"/>
    <property type="molecule type" value="Genomic_DNA"/>
</dbReference>
<feature type="non-terminal residue" evidence="15">
    <location>
        <position position="977"/>
    </location>
</feature>
<dbReference type="Pfam" id="PF00168">
    <property type="entry name" value="C2"/>
    <property type="match status" value="2"/>
</dbReference>
<dbReference type="SUPFAM" id="SSF57903">
    <property type="entry name" value="FYVE/PHD zinc finger"/>
    <property type="match status" value="1"/>
</dbReference>
<evidence type="ECO:0000256" key="3">
    <source>
        <dbReference type="ARBA" id="ARBA00022679"/>
    </source>
</evidence>
<name>A0ABS2Y3F7_POLSP</name>
<feature type="compositionally biased region" description="Basic and acidic residues" evidence="11">
    <location>
        <begin position="503"/>
        <end position="518"/>
    </location>
</feature>
<dbReference type="InterPro" id="IPR030382">
    <property type="entry name" value="MeTrfase_TRM5/TYW2"/>
</dbReference>
<dbReference type="CDD" id="cd04020">
    <property type="entry name" value="C2B_SLP_1-2-3-4"/>
    <property type="match status" value="1"/>
</dbReference>
<dbReference type="SMART" id="SM00239">
    <property type="entry name" value="C2"/>
    <property type="match status" value="2"/>
</dbReference>
<feature type="domain" description="SAM-dependent methyltransferase TRM5/TYW2-type" evidence="14">
    <location>
        <begin position="1"/>
        <end position="210"/>
    </location>
</feature>
<organism evidence="15 16">
    <name type="scientific">Polyodon spathula</name>
    <name type="common">North American paddlefish</name>
    <name type="synonym">Squalus spathula</name>
    <dbReference type="NCBI Taxonomy" id="7913"/>
    <lineage>
        <taxon>Eukaryota</taxon>
        <taxon>Metazoa</taxon>
        <taxon>Chordata</taxon>
        <taxon>Craniata</taxon>
        <taxon>Vertebrata</taxon>
        <taxon>Euteleostomi</taxon>
        <taxon>Actinopterygii</taxon>
        <taxon>Chondrostei</taxon>
        <taxon>Acipenseriformes</taxon>
        <taxon>Polyodontidae</taxon>
        <taxon>Polyodon</taxon>
    </lineage>
</organism>
<evidence type="ECO:0000256" key="2">
    <source>
        <dbReference type="ARBA" id="ARBA00022553"/>
    </source>
</evidence>
<dbReference type="Proteomes" id="UP001166093">
    <property type="component" value="Unassembled WGS sequence"/>
</dbReference>
<dbReference type="InterPro" id="IPR001565">
    <property type="entry name" value="Synaptotagmin"/>
</dbReference>
<dbReference type="InterPro" id="IPR000008">
    <property type="entry name" value="C2_dom"/>
</dbReference>
<comment type="caution">
    <text evidence="15">The sequence shown here is derived from an EMBL/GenBank/DDBJ whole genome shotgun (WGS) entry which is preliminary data.</text>
</comment>
<evidence type="ECO:0000256" key="8">
    <source>
        <dbReference type="ARBA" id="ARBA00022833"/>
    </source>
</evidence>
<feature type="coiled-coil region" evidence="10">
    <location>
        <begin position="318"/>
        <end position="345"/>
    </location>
</feature>
<keyword evidence="8" id="KW-0862">Zinc</keyword>
<sequence>LLWGQDGWVQHVDNGIRYEFDVTKGMFSSGNITEKLRIASFNCSGETVVDLYAGIGYLTLHYLVHAGASFVHACEQNPHAVNALRRNLELNGAAQRCQVHQGDNRQLSLCDVADRVNLGLIPSSEEGWPTACRLLKRETGGVLHIHHPAWKATPVKADWQAWSKAAACRIAALLLEIQGQPWRTHILHIEHVKAYAPHVDHIVLDLDCRPICVVMGTCLCSAAPLKCLRRARGHTKRQKSDTLFRDLGLLFHSEDCGKIQNRDSECQESAWLTCCEERYQSYPVLCLISCVLRMSKDSEVIDVEFLTEQEQLLILQVLQRDEELRKVEEKRIRKLKAELLDIRRKGAKRGSKKYSNLTCARCQQKLGRLSSNTSQCRSCNHQVCRNCRVVYPNSTWKCSVCAKEAELKKATGDWFYDQRINRFINAPGCELVRASIRKKPPANKRETAAEVLMLNNQLTEIKAPIAKPRARTEKDKGTQAQAPEKQRSDTDSVEKASLSSFKTESRHTTPVLERKDADGSTTKTSTAGATVSTLTVPVPSTEGPISKDEPESLVGSQSGGSADDSDTLFKKNPRKTLSSSDKPSRPKSVLDLRQNAPATEDGSMGDRSKSVPGLNAEQEEEDEDIDDLVQFHRKSEVRHSLRSGGSSSTMGSMMSIYSEAGDYSNVEVTGEIVFSLRYDQSAQVLSIFIKECHNLAYGDEARKRSHPYVKSYLLPDKSRQGKKKTAVKRSNTNPVYNETLKYNITQSQLAVRTLQLSVWHQDRFGHNAFLGEVELPLDSWNFEATAEECLPLHSKASSQSTDYKGELVISLKYIPASKQVSDKPRIIKKKKEEGGELQVWVKEAKNLTAMKAGGTSDTFVKGYLLPVRTKVTKRKTPVVKKTLNPHYNHTFVYKGMSPEDLKDVCLELTVWDREALSSNDFLGGVRLGMGTGTHKGEKVDWMDSTGEEVSLWEKMMQYHGSWAEGSLLLRSTMGNTK</sequence>
<keyword evidence="7" id="KW-0863">Zinc-finger</keyword>
<dbReference type="PRINTS" id="PR00399">
    <property type="entry name" value="SYNAPTOTAGMN"/>
</dbReference>
<evidence type="ECO:0000259" key="14">
    <source>
        <dbReference type="PROSITE" id="PS51684"/>
    </source>
</evidence>
<evidence type="ECO:0000259" key="12">
    <source>
        <dbReference type="PROSITE" id="PS50004"/>
    </source>
</evidence>
<dbReference type="Gene3D" id="3.40.50.150">
    <property type="entry name" value="Vaccinia Virus protein VP39"/>
    <property type="match status" value="1"/>
</dbReference>
<dbReference type="PANTHER" id="PTHR45716">
    <property type="entry name" value="BITESIZE, ISOFORM I"/>
    <property type="match status" value="1"/>
</dbReference>
<dbReference type="Pfam" id="PF02318">
    <property type="entry name" value="FYVE_2"/>
    <property type="match status" value="1"/>
</dbReference>
<accession>A0ABS2Y3F7</accession>
<feature type="non-terminal residue" evidence="15">
    <location>
        <position position="1"/>
    </location>
</feature>
<proteinExistence type="predicted"/>
<evidence type="ECO:0000256" key="9">
    <source>
        <dbReference type="ARBA" id="ARBA00023136"/>
    </source>
</evidence>
<dbReference type="PROSITE" id="PS50916">
    <property type="entry name" value="RABBD"/>
    <property type="match status" value="1"/>
</dbReference>
<dbReference type="InterPro" id="IPR029063">
    <property type="entry name" value="SAM-dependent_MTases_sf"/>
</dbReference>
<dbReference type="InterPro" id="IPR043567">
    <property type="entry name" value="SYTL1-5_C2B"/>
</dbReference>
<evidence type="ECO:0000256" key="1">
    <source>
        <dbReference type="ARBA" id="ARBA00004170"/>
    </source>
</evidence>
<evidence type="ECO:0000313" key="15">
    <source>
        <dbReference type="EMBL" id="MBN3281187.1"/>
    </source>
</evidence>
<evidence type="ECO:0000256" key="11">
    <source>
        <dbReference type="SAM" id="MobiDB-lite"/>
    </source>
</evidence>
<dbReference type="PROSITE" id="PS50004">
    <property type="entry name" value="C2"/>
    <property type="match status" value="2"/>
</dbReference>
<dbReference type="InterPro" id="IPR037303">
    <property type="entry name" value="SLP-4/5_C2A"/>
</dbReference>
<dbReference type="PROSITE" id="PS51684">
    <property type="entry name" value="SAM_MT_TRM5_TYW2"/>
    <property type="match status" value="1"/>
</dbReference>
<evidence type="ECO:0000256" key="10">
    <source>
        <dbReference type="SAM" id="Coils"/>
    </source>
</evidence>
<gene>
    <name evidence="15" type="primary">Sytl4_1</name>
    <name evidence="15" type="ORF">GTO93_0012276</name>
</gene>
<keyword evidence="2" id="KW-0597">Phosphoprotein</keyword>
<dbReference type="Gene3D" id="3.30.40.10">
    <property type="entry name" value="Zinc/RING finger domain, C3HC4 (zinc finger)"/>
    <property type="match status" value="1"/>
</dbReference>
<keyword evidence="3" id="KW-0808">Transferase</keyword>
<dbReference type="PANTHER" id="PTHR45716:SF4">
    <property type="entry name" value="SYNAPTOTAGMIN-LIKE PROTEIN 4"/>
    <property type="match status" value="1"/>
</dbReference>
<evidence type="ECO:0000256" key="7">
    <source>
        <dbReference type="ARBA" id="ARBA00022771"/>
    </source>
</evidence>
<evidence type="ECO:0000256" key="6">
    <source>
        <dbReference type="ARBA" id="ARBA00022737"/>
    </source>
</evidence>
<dbReference type="InterPro" id="IPR044134">
    <property type="entry name" value="FYVE_Slp4"/>
</dbReference>
<dbReference type="InterPro" id="IPR041282">
    <property type="entry name" value="FYVE_2"/>
</dbReference>
<keyword evidence="5" id="KW-0479">Metal-binding</keyword>
<dbReference type="Pfam" id="PF02475">
    <property type="entry name" value="TRM5-TYW2_MTfase"/>
    <property type="match status" value="1"/>
</dbReference>
<dbReference type="CDD" id="cd02440">
    <property type="entry name" value="AdoMet_MTases"/>
    <property type="match status" value="1"/>
</dbReference>
<evidence type="ECO:0000313" key="16">
    <source>
        <dbReference type="Proteomes" id="UP001166093"/>
    </source>
</evidence>
<protein>
    <submittedName>
        <fullName evidence="15">SYTL4 protein</fullName>
    </submittedName>
</protein>
<keyword evidence="4" id="KW-0949">S-adenosyl-L-methionine</keyword>
<dbReference type="InterPro" id="IPR011011">
    <property type="entry name" value="Znf_FYVE_PHD"/>
</dbReference>
<reference evidence="15" key="1">
    <citation type="journal article" date="2021" name="Cell">
        <title>Tracing the genetic footprints of vertebrate landing in non-teleost ray-finned fishes.</title>
        <authorList>
            <person name="Bi X."/>
            <person name="Wang K."/>
            <person name="Yang L."/>
            <person name="Pan H."/>
            <person name="Jiang H."/>
            <person name="Wei Q."/>
            <person name="Fang M."/>
            <person name="Yu H."/>
            <person name="Zhu C."/>
            <person name="Cai Y."/>
            <person name="He Y."/>
            <person name="Gan X."/>
            <person name="Zeng H."/>
            <person name="Yu D."/>
            <person name="Zhu Y."/>
            <person name="Jiang H."/>
            <person name="Qiu Q."/>
            <person name="Yang H."/>
            <person name="Zhang Y.E."/>
            <person name="Wang W."/>
            <person name="Zhu M."/>
            <person name="He S."/>
            <person name="Zhang G."/>
        </authorList>
    </citation>
    <scope>NUCLEOTIDE SEQUENCE</scope>
    <source>
        <strain evidence="15">Pddl_001</strain>
    </source>
</reference>
<feature type="domain" description="C2" evidence="12">
    <location>
        <begin position="814"/>
        <end position="942"/>
    </location>
</feature>
<dbReference type="SUPFAM" id="SSF53335">
    <property type="entry name" value="S-adenosyl-L-methionine-dependent methyltransferases"/>
    <property type="match status" value="1"/>
</dbReference>
<feature type="region of interest" description="Disordered" evidence="11">
    <location>
        <begin position="462"/>
        <end position="624"/>
    </location>
</feature>
<dbReference type="InterPro" id="IPR010911">
    <property type="entry name" value="Rab_BD"/>
</dbReference>
<evidence type="ECO:0000256" key="5">
    <source>
        <dbReference type="ARBA" id="ARBA00022723"/>
    </source>
</evidence>
<evidence type="ECO:0000259" key="13">
    <source>
        <dbReference type="PROSITE" id="PS50916"/>
    </source>
</evidence>
<keyword evidence="10" id="KW-0175">Coiled coil</keyword>
<evidence type="ECO:0000256" key="4">
    <source>
        <dbReference type="ARBA" id="ARBA00022691"/>
    </source>
</evidence>
<comment type="subcellular location">
    <subcellularLocation>
        <location evidence="1">Membrane</location>
        <topology evidence="1">Peripheral membrane protein</topology>
    </subcellularLocation>
</comment>
<dbReference type="CDD" id="cd04029">
    <property type="entry name" value="C2A_SLP-4_5"/>
    <property type="match status" value="1"/>
</dbReference>
<dbReference type="InterPro" id="IPR035892">
    <property type="entry name" value="C2_domain_sf"/>
</dbReference>
<keyword evidence="6" id="KW-0677">Repeat</keyword>
<feature type="compositionally biased region" description="Low complexity" evidence="11">
    <location>
        <begin position="519"/>
        <end position="541"/>
    </location>
</feature>
<feature type="compositionally biased region" description="Basic and acidic residues" evidence="11">
    <location>
        <begin position="484"/>
        <end position="494"/>
    </location>
</feature>
<dbReference type="InterPro" id="IPR013083">
    <property type="entry name" value="Znf_RING/FYVE/PHD"/>
</dbReference>
<keyword evidence="16" id="KW-1185">Reference proteome</keyword>
<dbReference type="CDD" id="cd15764">
    <property type="entry name" value="FYVE_Slp4"/>
    <property type="match status" value="1"/>
</dbReference>
<keyword evidence="9" id="KW-0472">Membrane</keyword>
<dbReference type="Gene3D" id="2.60.40.150">
    <property type="entry name" value="C2 domain"/>
    <property type="match status" value="2"/>
</dbReference>
<feature type="domain" description="RabBD" evidence="13">
    <location>
        <begin position="300"/>
        <end position="418"/>
    </location>
</feature>
<feature type="domain" description="C2" evidence="12">
    <location>
        <begin position="668"/>
        <end position="790"/>
    </location>
</feature>
<dbReference type="InterPro" id="IPR056743">
    <property type="entry name" value="TRM5-TYW2-like_MTfase"/>
</dbReference>